<keyword evidence="6" id="KW-0812">Transmembrane</keyword>
<keyword evidence="2" id="KW-0732">Signal</keyword>
<keyword evidence="4" id="KW-1015">Disulfide bond</keyword>
<evidence type="ECO:0000313" key="8">
    <source>
        <dbReference type="EMBL" id="GGI13649.1"/>
    </source>
</evidence>
<reference evidence="9" key="1">
    <citation type="journal article" date="2019" name="Int. J. Syst. Evol. Microbiol.">
        <title>The Global Catalogue of Microorganisms (GCM) 10K type strain sequencing project: providing services to taxonomists for standard genome sequencing and annotation.</title>
        <authorList>
            <consortium name="The Broad Institute Genomics Platform"/>
            <consortium name="The Broad Institute Genome Sequencing Center for Infectious Disease"/>
            <person name="Wu L."/>
            <person name="Ma J."/>
        </authorList>
    </citation>
    <scope>NUCLEOTIDE SEQUENCE [LARGE SCALE GENOMIC DNA]</scope>
    <source>
        <strain evidence="9">CGMCC 1.14993</strain>
    </source>
</reference>
<keyword evidence="5" id="KW-0676">Redox-active center</keyword>
<dbReference type="AlphaFoldDB" id="A0A8J3AH11"/>
<keyword evidence="6" id="KW-0472">Membrane</keyword>
<evidence type="ECO:0000256" key="5">
    <source>
        <dbReference type="ARBA" id="ARBA00023284"/>
    </source>
</evidence>
<accession>A0A8J3AH11</accession>
<evidence type="ECO:0000313" key="9">
    <source>
        <dbReference type="Proteomes" id="UP000626244"/>
    </source>
</evidence>
<dbReference type="Proteomes" id="UP000626244">
    <property type="component" value="Unassembled WGS sequence"/>
</dbReference>
<dbReference type="Pfam" id="PF13462">
    <property type="entry name" value="Thioredoxin_4"/>
    <property type="match status" value="1"/>
</dbReference>
<evidence type="ECO:0000256" key="1">
    <source>
        <dbReference type="ARBA" id="ARBA00005791"/>
    </source>
</evidence>
<feature type="transmembrane region" description="Helical" evidence="6">
    <location>
        <begin position="9"/>
        <end position="28"/>
    </location>
</feature>
<keyword evidence="9" id="KW-1185">Reference proteome</keyword>
<evidence type="ECO:0000256" key="2">
    <source>
        <dbReference type="ARBA" id="ARBA00022729"/>
    </source>
</evidence>
<dbReference type="InterPro" id="IPR013766">
    <property type="entry name" value="Thioredoxin_domain"/>
</dbReference>
<evidence type="ECO:0000256" key="6">
    <source>
        <dbReference type="SAM" id="Phobius"/>
    </source>
</evidence>
<dbReference type="RefSeq" id="WP_087998278.1">
    <property type="nucleotide sequence ID" value="NZ_BMHB01000001.1"/>
</dbReference>
<organism evidence="8 9">
    <name type="scientific">Gottfriedia solisilvae</name>
    <dbReference type="NCBI Taxonomy" id="1516104"/>
    <lineage>
        <taxon>Bacteria</taxon>
        <taxon>Bacillati</taxon>
        <taxon>Bacillota</taxon>
        <taxon>Bacilli</taxon>
        <taxon>Bacillales</taxon>
        <taxon>Bacillaceae</taxon>
        <taxon>Gottfriedia</taxon>
    </lineage>
</organism>
<evidence type="ECO:0000259" key="7">
    <source>
        <dbReference type="PROSITE" id="PS51352"/>
    </source>
</evidence>
<dbReference type="OrthoDB" id="117402at2"/>
<dbReference type="GO" id="GO:0016491">
    <property type="term" value="F:oxidoreductase activity"/>
    <property type="evidence" value="ECO:0007669"/>
    <property type="project" value="UniProtKB-KW"/>
</dbReference>
<evidence type="ECO:0000256" key="4">
    <source>
        <dbReference type="ARBA" id="ARBA00023157"/>
    </source>
</evidence>
<dbReference type="PANTHER" id="PTHR13887">
    <property type="entry name" value="GLUTATHIONE S-TRANSFERASE KAPPA"/>
    <property type="match status" value="1"/>
</dbReference>
<dbReference type="Gene3D" id="3.40.30.10">
    <property type="entry name" value="Glutaredoxin"/>
    <property type="match status" value="1"/>
</dbReference>
<gene>
    <name evidence="8" type="primary">bdbD</name>
    <name evidence="8" type="ORF">GCM10007380_18970</name>
</gene>
<evidence type="ECO:0000256" key="3">
    <source>
        <dbReference type="ARBA" id="ARBA00023002"/>
    </source>
</evidence>
<sequence>MKKKNNNQTFAISVFVGILLLLGALFYVSKVQDKKAEESYPTISGVNDVKVDGFNTKDQPTIGNKNAKIEVVEFGDYKCPICADWTRIVFPDIKSEYIDKGLISFSFINYPFIAKDSNLAALASEVVYSYDKDAFWKFQEEIYAKQEDETKTWATKEKLTELAKSVMPDLDEEKFKKDLYKKEAMSQVSSDVAIGNHYGVQGTPTVFVNGKATADPSLESIKAAIDAELNK</sequence>
<protein>
    <submittedName>
        <fullName evidence="8">Thioredoxin</fullName>
    </submittedName>
</protein>
<dbReference type="InterPro" id="IPR036249">
    <property type="entry name" value="Thioredoxin-like_sf"/>
</dbReference>
<keyword evidence="3" id="KW-0560">Oxidoreductase</keyword>
<dbReference type="EMBL" id="BMHB01000001">
    <property type="protein sequence ID" value="GGI13649.1"/>
    <property type="molecule type" value="Genomic_DNA"/>
</dbReference>
<proteinExistence type="inferred from homology"/>
<dbReference type="PANTHER" id="PTHR13887:SF14">
    <property type="entry name" value="DISULFIDE BOND FORMATION PROTEIN D"/>
    <property type="match status" value="1"/>
</dbReference>
<keyword evidence="6" id="KW-1133">Transmembrane helix</keyword>
<dbReference type="SUPFAM" id="SSF52833">
    <property type="entry name" value="Thioredoxin-like"/>
    <property type="match status" value="1"/>
</dbReference>
<dbReference type="InterPro" id="IPR012336">
    <property type="entry name" value="Thioredoxin-like_fold"/>
</dbReference>
<comment type="similarity">
    <text evidence="1">Belongs to the thioredoxin family. DsbA subfamily.</text>
</comment>
<dbReference type="PROSITE" id="PS51352">
    <property type="entry name" value="THIOREDOXIN_2"/>
    <property type="match status" value="1"/>
</dbReference>
<feature type="domain" description="Thioredoxin" evidence="7">
    <location>
        <begin position="29"/>
        <end position="230"/>
    </location>
</feature>
<name>A0A8J3AH11_9BACI</name>
<comment type="caution">
    <text evidence="8">The sequence shown here is derived from an EMBL/GenBank/DDBJ whole genome shotgun (WGS) entry which is preliminary data.</text>
</comment>